<sequence>MWEKNLLGCQTAKSLVRTIYFYNGKLFGIRSKEHRNLRVHNFRIDCNSVTHDESFSKTYHGGLKDLKYNPRVIQHICCSGKDVNHFPCIENCYSTYIEKVKDLAKSNEAFYFKPNNDEAVVEYYNLVLGINSLNKILPDLCESAGVSRKTSHCLRVTCATRLFQSEVEEKLIRERTGHRSNALLAYEKESSEQNRKVSKILGPPEVIVDDVVELEDDIPQLNSLRNSNSDLFDFDVPDEVDEILATMGLPGNNEITKTSTSSATGSSATLSCRLCI</sequence>
<gene>
    <name evidence="6" type="ORF">PACLA_8A003043</name>
</gene>
<name>A0A6S7H8C2_PARCT</name>
<evidence type="ECO:0000313" key="7">
    <source>
        <dbReference type="Proteomes" id="UP001152795"/>
    </source>
</evidence>
<dbReference type="OrthoDB" id="5987784at2759"/>
<evidence type="ECO:0000256" key="2">
    <source>
        <dbReference type="ARBA" id="ARBA00022553"/>
    </source>
</evidence>
<keyword evidence="3" id="KW-0832">Ubl conjugation</keyword>
<organism evidence="6 7">
    <name type="scientific">Paramuricea clavata</name>
    <name type="common">Red gorgonian</name>
    <name type="synonym">Violescent sea-whip</name>
    <dbReference type="NCBI Taxonomy" id="317549"/>
    <lineage>
        <taxon>Eukaryota</taxon>
        <taxon>Metazoa</taxon>
        <taxon>Cnidaria</taxon>
        <taxon>Anthozoa</taxon>
        <taxon>Octocorallia</taxon>
        <taxon>Malacalcyonacea</taxon>
        <taxon>Plexauridae</taxon>
        <taxon>Paramuricea</taxon>
    </lineage>
</organism>
<dbReference type="PANTHER" id="PTHR21446">
    <property type="entry name" value="DUF3504 DOMAIN-CONTAINING PROTEIN"/>
    <property type="match status" value="1"/>
</dbReference>
<comment type="caution">
    <text evidence="6">The sequence shown here is derived from an EMBL/GenBank/DDBJ whole genome shotgun (WGS) entry which is preliminary data.</text>
</comment>
<dbReference type="InterPro" id="IPR011010">
    <property type="entry name" value="DNA_brk_join_enz"/>
</dbReference>
<dbReference type="AlphaFoldDB" id="A0A6S7H8C2"/>
<dbReference type="InterPro" id="IPR013762">
    <property type="entry name" value="Integrase-like_cat_sf"/>
</dbReference>
<reference evidence="6" key="1">
    <citation type="submission" date="2020-04" db="EMBL/GenBank/DDBJ databases">
        <authorList>
            <person name="Alioto T."/>
            <person name="Alioto T."/>
            <person name="Gomez Garrido J."/>
        </authorList>
    </citation>
    <scope>NUCLEOTIDE SEQUENCE</scope>
    <source>
        <strain evidence="6">A484AB</strain>
    </source>
</reference>
<keyword evidence="4" id="KW-0233">DNA recombination</keyword>
<dbReference type="Pfam" id="PF12012">
    <property type="entry name" value="DUF3504"/>
    <property type="match status" value="1"/>
</dbReference>
<dbReference type="InterPro" id="IPR052787">
    <property type="entry name" value="MAVS"/>
</dbReference>
<dbReference type="SUPFAM" id="SSF56349">
    <property type="entry name" value="DNA breaking-rejoining enzymes"/>
    <property type="match status" value="1"/>
</dbReference>
<dbReference type="GO" id="GO:0003677">
    <property type="term" value="F:DNA binding"/>
    <property type="evidence" value="ECO:0007669"/>
    <property type="project" value="InterPro"/>
</dbReference>
<accession>A0A6S7H8C2</accession>
<dbReference type="GO" id="GO:0006310">
    <property type="term" value="P:DNA recombination"/>
    <property type="evidence" value="ECO:0007669"/>
    <property type="project" value="UniProtKB-KW"/>
</dbReference>
<dbReference type="GO" id="GO:0015074">
    <property type="term" value="P:DNA integration"/>
    <property type="evidence" value="ECO:0007669"/>
    <property type="project" value="InterPro"/>
</dbReference>
<evidence type="ECO:0000259" key="5">
    <source>
        <dbReference type="Pfam" id="PF12012"/>
    </source>
</evidence>
<keyword evidence="1" id="KW-1017">Isopeptide bond</keyword>
<dbReference type="Gene3D" id="1.10.443.10">
    <property type="entry name" value="Intergrase catalytic core"/>
    <property type="match status" value="1"/>
</dbReference>
<dbReference type="InterPro" id="IPR021893">
    <property type="entry name" value="ZMYM2-like_C"/>
</dbReference>
<keyword evidence="2" id="KW-0597">Phosphoprotein</keyword>
<evidence type="ECO:0000256" key="3">
    <source>
        <dbReference type="ARBA" id="ARBA00022843"/>
    </source>
</evidence>
<keyword evidence="7" id="KW-1185">Reference proteome</keyword>
<proteinExistence type="predicted"/>
<protein>
    <submittedName>
        <fullName evidence="6">Zinc finger MYM-type 3-like</fullName>
    </submittedName>
</protein>
<evidence type="ECO:0000313" key="6">
    <source>
        <dbReference type="EMBL" id="CAB4000416.1"/>
    </source>
</evidence>
<evidence type="ECO:0000256" key="1">
    <source>
        <dbReference type="ARBA" id="ARBA00022499"/>
    </source>
</evidence>
<dbReference type="PANTHER" id="PTHR21446:SF12">
    <property type="entry name" value="POTASSIUM CHANNEL TETRAMERIZATION DOMAIN CONTAINING 1"/>
    <property type="match status" value="1"/>
</dbReference>
<evidence type="ECO:0000256" key="4">
    <source>
        <dbReference type="ARBA" id="ARBA00023172"/>
    </source>
</evidence>
<dbReference type="EMBL" id="CACRXK020003833">
    <property type="protein sequence ID" value="CAB4000416.1"/>
    <property type="molecule type" value="Genomic_DNA"/>
</dbReference>
<feature type="domain" description="ZMYM2-like/QRICH1 C-terminal" evidence="5">
    <location>
        <begin position="1"/>
        <end position="139"/>
    </location>
</feature>
<dbReference type="Proteomes" id="UP001152795">
    <property type="component" value="Unassembled WGS sequence"/>
</dbReference>